<dbReference type="InterPro" id="IPR001148">
    <property type="entry name" value="CA_dom"/>
</dbReference>
<evidence type="ECO:0000256" key="3">
    <source>
        <dbReference type="ARBA" id="ARBA00022723"/>
    </source>
</evidence>
<dbReference type="PANTHER" id="PTHR18952">
    <property type="entry name" value="CARBONIC ANHYDRASE"/>
    <property type="match status" value="1"/>
</dbReference>
<feature type="compositionally biased region" description="Basic and acidic residues" evidence="7">
    <location>
        <begin position="69"/>
        <end position="86"/>
    </location>
</feature>
<evidence type="ECO:0000256" key="5">
    <source>
        <dbReference type="ARBA" id="ARBA00023239"/>
    </source>
</evidence>
<gene>
    <name evidence="9" type="ORF">GV368_09960</name>
</gene>
<organism evidence="9 10">
    <name type="scientific">Tepidiphilus baoligensis</name>
    <dbReference type="NCBI Taxonomy" id="2698687"/>
    <lineage>
        <taxon>Bacteria</taxon>
        <taxon>Pseudomonadati</taxon>
        <taxon>Pseudomonadota</taxon>
        <taxon>Hydrogenophilia</taxon>
        <taxon>Hydrogenophilales</taxon>
        <taxon>Hydrogenophilaceae</taxon>
        <taxon>Tepidiphilus</taxon>
    </lineage>
</organism>
<proteinExistence type="inferred from homology"/>
<dbReference type="PANTHER" id="PTHR18952:SF265">
    <property type="entry name" value="CARBONIC ANHYDRASE"/>
    <property type="match status" value="1"/>
</dbReference>
<evidence type="ECO:0000313" key="10">
    <source>
        <dbReference type="Proteomes" id="UP000669605"/>
    </source>
</evidence>
<dbReference type="EC" id="4.2.1.1" evidence="2"/>
<evidence type="ECO:0000259" key="8">
    <source>
        <dbReference type="PROSITE" id="PS51144"/>
    </source>
</evidence>
<comment type="similarity">
    <text evidence="1">Belongs to the alpha-carbonic anhydrase family.</text>
</comment>
<evidence type="ECO:0000256" key="7">
    <source>
        <dbReference type="SAM" id="MobiDB-lite"/>
    </source>
</evidence>
<dbReference type="EMBL" id="JAAAUB010000018">
    <property type="protein sequence ID" value="NMH17409.1"/>
    <property type="molecule type" value="Genomic_DNA"/>
</dbReference>
<keyword evidence="4" id="KW-0862">Zinc</keyword>
<comment type="catalytic activity">
    <reaction evidence="6">
        <text>hydrogencarbonate + H(+) = CO2 + H2O</text>
        <dbReference type="Rhea" id="RHEA:10748"/>
        <dbReference type="ChEBI" id="CHEBI:15377"/>
        <dbReference type="ChEBI" id="CHEBI:15378"/>
        <dbReference type="ChEBI" id="CHEBI:16526"/>
        <dbReference type="ChEBI" id="CHEBI:17544"/>
        <dbReference type="EC" id="4.2.1.1"/>
    </reaction>
</comment>
<dbReference type="SMART" id="SM01057">
    <property type="entry name" value="Carb_anhydrase"/>
    <property type="match status" value="1"/>
</dbReference>
<keyword evidence="10" id="KW-1185">Reference proteome</keyword>
<reference evidence="9 10" key="1">
    <citation type="journal article" date="2020" name="Curr. Microbiol.">
        <title>Tepidiphilus baoligensis sp. nov., a Novel Bacterium of the Family Hydrogenophilaceae Isolated from an Oil Reservoir.</title>
        <authorList>
            <person name="Zhang X."/>
            <person name="Wang G."/>
            <person name="Ma X."/>
            <person name="Yu J."/>
            <person name="You J."/>
            <person name="Xue Y."/>
            <person name="Ma Y."/>
        </authorList>
    </citation>
    <scope>NUCLEOTIDE SEQUENCE [LARGE SCALE GENOMIC DNA]</scope>
    <source>
        <strain evidence="9 10">B18-69</strain>
    </source>
</reference>
<dbReference type="InterPro" id="IPR023561">
    <property type="entry name" value="Carbonic_anhydrase_a-class"/>
</dbReference>
<evidence type="ECO:0000256" key="4">
    <source>
        <dbReference type="ARBA" id="ARBA00022833"/>
    </source>
</evidence>
<dbReference type="SUPFAM" id="SSF51069">
    <property type="entry name" value="Carbonic anhydrase"/>
    <property type="match status" value="1"/>
</dbReference>
<dbReference type="InterPro" id="IPR036398">
    <property type="entry name" value="CA_dom_sf"/>
</dbReference>
<dbReference type="InterPro" id="IPR041891">
    <property type="entry name" value="Alpha_CA_prokaryot-like"/>
</dbReference>
<feature type="domain" description="Alpha-carbonic anhydrase" evidence="8">
    <location>
        <begin position="95"/>
        <end position="314"/>
    </location>
</feature>
<dbReference type="CDD" id="cd03124">
    <property type="entry name" value="alpha_CA_prokaryotic_like"/>
    <property type="match status" value="1"/>
</dbReference>
<accession>A0ABX1QQT9</accession>
<feature type="region of interest" description="Disordered" evidence="7">
    <location>
        <begin position="47"/>
        <end position="103"/>
    </location>
</feature>
<dbReference type="PROSITE" id="PS51144">
    <property type="entry name" value="ALPHA_CA_2"/>
    <property type="match status" value="1"/>
</dbReference>
<sequence>MLGLRASGKWRWWWGVVPLMVVVPALGQEDTAVSDVPASVRTQAGVHEPLVEGGGRAGEPQSVRPQSGPEEKTEVKPKELSVEPKPVRPARPSSPRWDYSGERGPERWAKLSRQYFWCGLGKNQSPIDIRLEEVLTTDLRAIEFHYLALDTRLRMENSLVTARPLVPKATIQVEQRRFTLETVQFHTPSEHTDGGNHYPLEAQLIHRDKEGNPAVVAIWFRPGQANPLLDEILAATKQKNASKRTIDWSKILPPSADYYRYNGSLTTPPCSEGVRWYVMSEAVEASEDQLRSFRALTGKNNRPVQPLNARRVLE</sequence>
<dbReference type="Pfam" id="PF00194">
    <property type="entry name" value="Carb_anhydrase"/>
    <property type="match status" value="1"/>
</dbReference>
<evidence type="ECO:0000256" key="2">
    <source>
        <dbReference type="ARBA" id="ARBA00012925"/>
    </source>
</evidence>
<evidence type="ECO:0000313" key="9">
    <source>
        <dbReference type="EMBL" id="NMH17409.1"/>
    </source>
</evidence>
<protein>
    <recommendedName>
        <fullName evidence="2">carbonic anhydrase</fullName>
        <ecNumber evidence="2">4.2.1.1</ecNumber>
    </recommendedName>
</protein>
<keyword evidence="5" id="KW-0456">Lyase</keyword>
<dbReference type="Proteomes" id="UP000669605">
    <property type="component" value="Unassembled WGS sequence"/>
</dbReference>
<comment type="caution">
    <text evidence="9">The sequence shown here is derived from an EMBL/GenBank/DDBJ whole genome shotgun (WGS) entry which is preliminary data.</text>
</comment>
<evidence type="ECO:0000256" key="6">
    <source>
        <dbReference type="ARBA" id="ARBA00048348"/>
    </source>
</evidence>
<dbReference type="Gene3D" id="3.10.200.10">
    <property type="entry name" value="Alpha carbonic anhydrase"/>
    <property type="match status" value="1"/>
</dbReference>
<dbReference type="RefSeq" id="WP_169116414.1">
    <property type="nucleotide sequence ID" value="NZ_JAAAUB010000018.1"/>
</dbReference>
<evidence type="ECO:0000256" key="1">
    <source>
        <dbReference type="ARBA" id="ARBA00010718"/>
    </source>
</evidence>
<name>A0ABX1QQT9_9PROT</name>
<keyword evidence="3" id="KW-0479">Metal-binding</keyword>